<dbReference type="Proteomes" id="UP000005408">
    <property type="component" value="Unassembled WGS sequence"/>
</dbReference>
<evidence type="ECO:0000313" key="6">
    <source>
        <dbReference type="Proteomes" id="UP000005408"/>
    </source>
</evidence>
<reference evidence="5" key="1">
    <citation type="submission" date="2022-08" db="UniProtKB">
        <authorList>
            <consortium name="EnsemblMetazoa"/>
        </authorList>
    </citation>
    <scope>IDENTIFICATION</scope>
    <source>
        <strain evidence="5">05x7-T-G4-1.051#20</strain>
    </source>
</reference>
<dbReference type="EnsemblMetazoa" id="G18633.1">
    <property type="protein sequence ID" value="G18633.1:cds"/>
    <property type="gene ID" value="G18633"/>
</dbReference>
<dbReference type="SUPFAM" id="SSF57501">
    <property type="entry name" value="Cystine-knot cytokines"/>
    <property type="match status" value="1"/>
</dbReference>
<keyword evidence="6" id="KW-1185">Reference proteome</keyword>
<evidence type="ECO:0000256" key="2">
    <source>
        <dbReference type="ARBA" id="ARBA00007236"/>
    </source>
</evidence>
<dbReference type="Gene3D" id="2.10.90.10">
    <property type="entry name" value="Cystine-knot cytokines"/>
    <property type="match status" value="1"/>
</dbReference>
<keyword evidence="3" id="KW-0964">Secreted</keyword>
<dbReference type="AlphaFoldDB" id="A0A8W8JHM2"/>
<dbReference type="Pfam" id="PF06083">
    <property type="entry name" value="IL17"/>
    <property type="match status" value="1"/>
</dbReference>
<name>A0A8W8JHM2_MAGGI</name>
<dbReference type="GO" id="GO:0005125">
    <property type="term" value="F:cytokine activity"/>
    <property type="evidence" value="ECO:0007669"/>
    <property type="project" value="InterPro"/>
</dbReference>
<organism evidence="5 6">
    <name type="scientific">Magallana gigas</name>
    <name type="common">Pacific oyster</name>
    <name type="synonym">Crassostrea gigas</name>
    <dbReference type="NCBI Taxonomy" id="29159"/>
    <lineage>
        <taxon>Eukaryota</taxon>
        <taxon>Metazoa</taxon>
        <taxon>Spiralia</taxon>
        <taxon>Lophotrochozoa</taxon>
        <taxon>Mollusca</taxon>
        <taxon>Bivalvia</taxon>
        <taxon>Autobranchia</taxon>
        <taxon>Pteriomorphia</taxon>
        <taxon>Ostreida</taxon>
        <taxon>Ostreoidea</taxon>
        <taxon>Ostreidae</taxon>
        <taxon>Magallana</taxon>
    </lineage>
</organism>
<dbReference type="InterPro" id="IPR029034">
    <property type="entry name" value="Cystine-knot_cytokine"/>
</dbReference>
<accession>A0A8W8JHM2</accession>
<proteinExistence type="inferred from homology"/>
<protein>
    <submittedName>
        <fullName evidence="5">Uncharacterized protein</fullName>
    </submittedName>
</protein>
<keyword evidence="4" id="KW-0732">Signal</keyword>
<evidence type="ECO:0000256" key="3">
    <source>
        <dbReference type="ARBA" id="ARBA00022525"/>
    </source>
</evidence>
<comment type="similarity">
    <text evidence="2">Belongs to the IL-17 family.</text>
</comment>
<evidence type="ECO:0000256" key="4">
    <source>
        <dbReference type="ARBA" id="ARBA00022729"/>
    </source>
</evidence>
<evidence type="ECO:0000256" key="1">
    <source>
        <dbReference type="ARBA" id="ARBA00004613"/>
    </source>
</evidence>
<sequence>MIILVNEITMIWKIAFCLGLIYHCVRSSSHESSHGHRGVDTLKQSLSIPRLHGALRDETEYVMDILRQNHVVNTSETSLPDLSPSRGLDHLSSFGSCPWRYVITRDDNRIPSTLIESRCINSNCQGVDRNSDDGCRVACHCQEVYRFVRVRRKRVSTSRIAMFSEVWERLAVGCTCTCDFSTS</sequence>
<evidence type="ECO:0000313" key="5">
    <source>
        <dbReference type="EnsemblMetazoa" id="G18633.1:cds"/>
    </source>
</evidence>
<dbReference type="GO" id="GO:0005576">
    <property type="term" value="C:extracellular region"/>
    <property type="evidence" value="ECO:0007669"/>
    <property type="project" value="UniProtKB-SubCell"/>
</dbReference>
<comment type="subcellular location">
    <subcellularLocation>
        <location evidence="1">Secreted</location>
    </subcellularLocation>
</comment>
<dbReference type="InterPro" id="IPR010345">
    <property type="entry name" value="IL-17_fam"/>
</dbReference>